<accession>A0A6N7XI63</accession>
<dbReference type="Proteomes" id="UP000469523">
    <property type="component" value="Unassembled WGS sequence"/>
</dbReference>
<dbReference type="AlphaFoldDB" id="A0A6N7XI63"/>
<name>A0A6N7XI63_9FIRM</name>
<keyword evidence="2" id="KW-1185">Reference proteome</keyword>
<dbReference type="Pfam" id="PF07873">
    <property type="entry name" value="YabP"/>
    <property type="match status" value="1"/>
</dbReference>
<protein>
    <submittedName>
        <fullName evidence="1">Sporulation protein YqfC</fullName>
    </submittedName>
</protein>
<dbReference type="InterPro" id="IPR022476">
    <property type="entry name" value="Spore_YabP/YqfC"/>
</dbReference>
<evidence type="ECO:0000313" key="2">
    <source>
        <dbReference type="Proteomes" id="UP000469523"/>
    </source>
</evidence>
<dbReference type="InterPro" id="IPR022477">
    <property type="entry name" value="Spore_YqfC"/>
</dbReference>
<sequence>MKRPLENIKYNISEALELPIDIMMDLPRLTVIGNVEASLLNHKGIIEYTEKIIRINTKSGIFKITGEDLEIKTILSEEIIIMGNIENIEIIS</sequence>
<proteinExistence type="predicted"/>
<comment type="caution">
    <text evidence="1">The sequence shown here is derived from an EMBL/GenBank/DDBJ whole genome shotgun (WGS) entry which is preliminary data.</text>
</comment>
<organism evidence="1 2">
    <name type="scientific">Tissierella pigra</name>
    <dbReference type="NCBI Taxonomy" id="2607614"/>
    <lineage>
        <taxon>Bacteria</taxon>
        <taxon>Bacillati</taxon>
        <taxon>Bacillota</taxon>
        <taxon>Tissierellia</taxon>
        <taxon>Tissierellales</taxon>
        <taxon>Tissierellaceae</taxon>
        <taxon>Tissierella</taxon>
    </lineage>
</organism>
<gene>
    <name evidence="1" type="primary">yqfC</name>
    <name evidence="1" type="ORF">FYJ83_09710</name>
</gene>
<dbReference type="NCBIfam" id="TIGR02856">
    <property type="entry name" value="spore_yqfC"/>
    <property type="match status" value="1"/>
</dbReference>
<dbReference type="EMBL" id="VUNQ01000019">
    <property type="protein sequence ID" value="MSU01741.1"/>
    <property type="molecule type" value="Genomic_DNA"/>
</dbReference>
<dbReference type="RefSeq" id="WP_154440148.1">
    <property type="nucleotide sequence ID" value="NZ_JAHLPJ010000001.1"/>
</dbReference>
<evidence type="ECO:0000313" key="1">
    <source>
        <dbReference type="EMBL" id="MSU01741.1"/>
    </source>
</evidence>
<reference evidence="1 2" key="1">
    <citation type="submission" date="2019-09" db="EMBL/GenBank/DDBJ databases">
        <title>In-depth cultivation of the pig gut microbiome towards novel bacterial diversity and tailored functional studies.</title>
        <authorList>
            <person name="Wylensek D."/>
            <person name="Hitch T.C.A."/>
            <person name="Clavel T."/>
        </authorList>
    </citation>
    <scope>NUCLEOTIDE SEQUENCE [LARGE SCALE GENOMIC DNA]</scope>
    <source>
        <strain evidence="1 2">WCA3-693-APC-4?</strain>
    </source>
</reference>